<name>A0A811NIT8_9POAL</name>
<dbReference type="Pfam" id="PF23635">
    <property type="entry name" value="Beta-prop_AT5G49610-like"/>
    <property type="match status" value="1"/>
</dbReference>
<keyword evidence="4" id="KW-1185">Reference proteome</keyword>
<evidence type="ECO:0000313" key="4">
    <source>
        <dbReference type="Proteomes" id="UP000604825"/>
    </source>
</evidence>
<dbReference type="SUPFAM" id="SSF81383">
    <property type="entry name" value="F-box domain"/>
    <property type="match status" value="1"/>
</dbReference>
<reference evidence="3" key="1">
    <citation type="submission" date="2020-10" db="EMBL/GenBank/DDBJ databases">
        <authorList>
            <person name="Han B."/>
            <person name="Lu T."/>
            <person name="Zhao Q."/>
            <person name="Huang X."/>
            <person name="Zhao Y."/>
        </authorList>
    </citation>
    <scope>NUCLEOTIDE SEQUENCE</scope>
</reference>
<accession>A0A811NIT8</accession>
<comment type="caution">
    <text evidence="3">The sequence shown here is derived from an EMBL/GenBank/DDBJ whole genome shotgun (WGS) entry which is preliminary data.</text>
</comment>
<feature type="domain" description="F-box" evidence="1">
    <location>
        <begin position="6"/>
        <end position="42"/>
    </location>
</feature>
<evidence type="ECO:0000313" key="3">
    <source>
        <dbReference type="EMBL" id="CAD6221574.1"/>
    </source>
</evidence>
<dbReference type="InterPro" id="IPR056594">
    <property type="entry name" value="AT5G49610-like_b-prop"/>
</dbReference>
<dbReference type="SUPFAM" id="SSF50965">
    <property type="entry name" value="Galactose oxidase, central domain"/>
    <property type="match status" value="1"/>
</dbReference>
<dbReference type="AlphaFoldDB" id="A0A811NIT8"/>
<dbReference type="OrthoDB" id="686044at2759"/>
<proteinExistence type="predicted"/>
<dbReference type="InterPro" id="IPR001810">
    <property type="entry name" value="F-box_dom"/>
</dbReference>
<sequence length="382" mass="42519">MAPPPLPEEMVEEILLRFPPDDPARLVHAALVCKPWCAILSGAGFRRRFGKLHRAPPLLGFVSNVRIQPDRMAPEFVPTCSMPASHIPVYSRMGRVVDAHHGRVLLHRISGGWGLPTSNVLMVWDPTTDEQEEVPIPAVARYTHTHNWTAAVLCAAGGHCDHLDCRRGPYSIVFVGYDQTHFETVLCTYSSSTASWSKPISSNQVLDCHYMSTHVAHVESALYFGVLKKTDHILKFDLESQQISWIQTPAACSNGRPYVLTTTEGGGLGVAAIHESSKLYMWSRDDVSQVDATWTQSRVIDLKTLLPVHAVLDSPRVLGFTVGTGVIFVKSNNVLFVIDLKTYKVIKEVSKPRDIYTIVPYMSFYTPGTTLLSFRFCSILDE</sequence>
<dbReference type="EMBL" id="CAJGYO010000003">
    <property type="protein sequence ID" value="CAD6221574.1"/>
    <property type="molecule type" value="Genomic_DNA"/>
</dbReference>
<protein>
    <recommendedName>
        <fullName evidence="5">F-box domain-containing protein</fullName>
    </recommendedName>
</protein>
<dbReference type="PANTHER" id="PTHR32133">
    <property type="entry name" value="OS07G0120400 PROTEIN"/>
    <property type="match status" value="1"/>
</dbReference>
<gene>
    <name evidence="3" type="ORF">NCGR_LOCUS14828</name>
</gene>
<dbReference type="Pfam" id="PF00646">
    <property type="entry name" value="F-box"/>
    <property type="match status" value="1"/>
</dbReference>
<dbReference type="PANTHER" id="PTHR32133:SF386">
    <property type="entry name" value="F-BOX DOMAIN-CONTAINING PROTEIN"/>
    <property type="match status" value="1"/>
</dbReference>
<dbReference type="InterPro" id="IPR011043">
    <property type="entry name" value="Gal_Oxase/kelch_b-propeller"/>
</dbReference>
<dbReference type="InterPro" id="IPR036047">
    <property type="entry name" value="F-box-like_dom_sf"/>
</dbReference>
<feature type="domain" description="F-box protein AT5G49610-like beta-propeller" evidence="2">
    <location>
        <begin position="96"/>
        <end position="367"/>
    </location>
</feature>
<evidence type="ECO:0000259" key="2">
    <source>
        <dbReference type="Pfam" id="PF23635"/>
    </source>
</evidence>
<evidence type="ECO:0000259" key="1">
    <source>
        <dbReference type="Pfam" id="PF00646"/>
    </source>
</evidence>
<organism evidence="3 4">
    <name type="scientific">Miscanthus lutarioriparius</name>
    <dbReference type="NCBI Taxonomy" id="422564"/>
    <lineage>
        <taxon>Eukaryota</taxon>
        <taxon>Viridiplantae</taxon>
        <taxon>Streptophyta</taxon>
        <taxon>Embryophyta</taxon>
        <taxon>Tracheophyta</taxon>
        <taxon>Spermatophyta</taxon>
        <taxon>Magnoliopsida</taxon>
        <taxon>Liliopsida</taxon>
        <taxon>Poales</taxon>
        <taxon>Poaceae</taxon>
        <taxon>PACMAD clade</taxon>
        <taxon>Panicoideae</taxon>
        <taxon>Andropogonodae</taxon>
        <taxon>Andropogoneae</taxon>
        <taxon>Saccharinae</taxon>
        <taxon>Miscanthus</taxon>
    </lineage>
</organism>
<evidence type="ECO:0008006" key="5">
    <source>
        <dbReference type="Google" id="ProtNLM"/>
    </source>
</evidence>
<dbReference type="Proteomes" id="UP000604825">
    <property type="component" value="Unassembled WGS sequence"/>
</dbReference>